<evidence type="ECO:0000313" key="3">
    <source>
        <dbReference type="Proteomes" id="UP000305131"/>
    </source>
</evidence>
<accession>A0A6C1KSJ4</accession>
<dbReference type="AlphaFoldDB" id="A0A6C1KSJ4"/>
<dbReference type="GO" id="GO:0016020">
    <property type="term" value="C:membrane"/>
    <property type="evidence" value="ECO:0007669"/>
    <property type="project" value="TreeGrafter"/>
</dbReference>
<dbReference type="InterPro" id="IPR000639">
    <property type="entry name" value="Epox_hydrolase-like"/>
</dbReference>
<dbReference type="InterPro" id="IPR029058">
    <property type="entry name" value="AB_hydrolase_fold"/>
</dbReference>
<dbReference type="Proteomes" id="UP000305131">
    <property type="component" value="Unassembled WGS sequence"/>
</dbReference>
<dbReference type="InterPro" id="IPR000073">
    <property type="entry name" value="AB_hydrolase_1"/>
</dbReference>
<dbReference type="PANTHER" id="PTHR43798">
    <property type="entry name" value="MONOACYLGLYCEROL LIPASE"/>
    <property type="match status" value="1"/>
</dbReference>
<gene>
    <name evidence="2" type="primary">pcaD</name>
    <name evidence="2" type="ORF">FBQ73_11430</name>
</gene>
<proteinExistence type="predicted"/>
<dbReference type="PRINTS" id="PR00412">
    <property type="entry name" value="EPOXHYDRLASE"/>
</dbReference>
<dbReference type="GeneID" id="95774066"/>
<sequence>MPFIAAGEITTHYALEGPEGAPVLLLANSLGTSFHVWDEVMADLAAAFRVLRYDMRGHGLTDVTPLPADGSGYSIPLLAADALALLDALGIEKAHVCGLSIGGMVAQHLAATTPQRVDRLVLCDTSALIGPASVWDERIAGIRRDGLAAIAPGVMGRWFTDAFRQKAPQLMRGYANMVARTTLDGYLGCAMAVRDADLRAAAATITAPTLVIVGDQDPATPPASAQALASAIPGARLEVIADASHIPCVEQPAALARVLVPFLTAA</sequence>
<dbReference type="GO" id="GO:0042952">
    <property type="term" value="P:beta-ketoadipate pathway"/>
    <property type="evidence" value="ECO:0007669"/>
    <property type="project" value="InterPro"/>
</dbReference>
<comment type="caution">
    <text evidence="2">The sequence shown here is derived from an EMBL/GenBank/DDBJ whole genome shotgun (WGS) entry which is preliminary data.</text>
</comment>
<dbReference type="RefSeq" id="WP_138399590.1">
    <property type="nucleotide sequence ID" value="NZ_JBAFVI010000002.1"/>
</dbReference>
<evidence type="ECO:0000313" key="2">
    <source>
        <dbReference type="EMBL" id="TLX43236.1"/>
    </source>
</evidence>
<reference evidence="2 3" key="1">
    <citation type="submission" date="2019-05" db="EMBL/GenBank/DDBJ databases">
        <authorList>
            <person name="Zhou X."/>
        </authorList>
    </citation>
    <scope>NUCLEOTIDE SEQUENCE [LARGE SCALE GENOMIC DNA]</scope>
    <source>
        <strain evidence="2 3">DSM 432</strain>
    </source>
</reference>
<dbReference type="InterPro" id="IPR026968">
    <property type="entry name" value="PcaD/CatD"/>
</dbReference>
<organism evidence="2 3">
    <name type="scientific">Xanthobacter autotrophicus</name>
    <dbReference type="NCBI Taxonomy" id="280"/>
    <lineage>
        <taxon>Bacteria</taxon>
        <taxon>Pseudomonadati</taxon>
        <taxon>Pseudomonadota</taxon>
        <taxon>Alphaproteobacteria</taxon>
        <taxon>Hyphomicrobiales</taxon>
        <taxon>Xanthobacteraceae</taxon>
        <taxon>Xanthobacter</taxon>
    </lineage>
</organism>
<dbReference type="Pfam" id="PF00561">
    <property type="entry name" value="Abhydrolase_1"/>
    <property type="match status" value="1"/>
</dbReference>
<evidence type="ECO:0000259" key="1">
    <source>
        <dbReference type="Pfam" id="PF00561"/>
    </source>
</evidence>
<dbReference type="OrthoDB" id="9793083at2"/>
<keyword evidence="2" id="KW-0378">Hydrolase</keyword>
<protein>
    <submittedName>
        <fullName evidence="2">3-oxoadipate enol-lactonase</fullName>
        <ecNumber evidence="2">3.1.1.24</ecNumber>
    </submittedName>
</protein>
<dbReference type="GO" id="GO:0047570">
    <property type="term" value="F:3-oxoadipate enol-lactonase activity"/>
    <property type="evidence" value="ECO:0007669"/>
    <property type="project" value="UniProtKB-EC"/>
</dbReference>
<name>A0A6C1KSJ4_XANAU</name>
<dbReference type="Gene3D" id="3.40.50.1820">
    <property type="entry name" value="alpha/beta hydrolase"/>
    <property type="match status" value="1"/>
</dbReference>
<dbReference type="PANTHER" id="PTHR43798:SF33">
    <property type="entry name" value="HYDROLASE, PUTATIVE (AFU_ORTHOLOGUE AFUA_2G14860)-RELATED"/>
    <property type="match status" value="1"/>
</dbReference>
<dbReference type="PRINTS" id="PR00111">
    <property type="entry name" value="ABHYDROLASE"/>
</dbReference>
<dbReference type="NCBIfam" id="TIGR02427">
    <property type="entry name" value="protocat_pcaD"/>
    <property type="match status" value="1"/>
</dbReference>
<dbReference type="EC" id="3.1.1.24" evidence="2"/>
<feature type="domain" description="AB hydrolase-1" evidence="1">
    <location>
        <begin position="22"/>
        <end position="251"/>
    </location>
</feature>
<dbReference type="EMBL" id="VAUP01000022">
    <property type="protein sequence ID" value="TLX43236.1"/>
    <property type="molecule type" value="Genomic_DNA"/>
</dbReference>
<dbReference type="InterPro" id="IPR050266">
    <property type="entry name" value="AB_hydrolase_sf"/>
</dbReference>
<dbReference type="SUPFAM" id="SSF53474">
    <property type="entry name" value="alpha/beta-Hydrolases"/>
    <property type="match status" value="1"/>
</dbReference>